<dbReference type="CDD" id="cd16098">
    <property type="entry name" value="FliS"/>
    <property type="match status" value="1"/>
</dbReference>
<dbReference type="GO" id="GO:0005829">
    <property type="term" value="C:cytosol"/>
    <property type="evidence" value="ECO:0007669"/>
    <property type="project" value="UniProtKB-SubCell"/>
</dbReference>
<evidence type="ECO:0000313" key="8">
    <source>
        <dbReference type="Proteomes" id="UP001320119"/>
    </source>
</evidence>
<dbReference type="PIRSF" id="PIRSF039090">
    <property type="entry name" value="Flis"/>
    <property type="match status" value="1"/>
</dbReference>
<dbReference type="EMBL" id="AP023086">
    <property type="protein sequence ID" value="BCD99132.1"/>
    <property type="molecule type" value="Genomic_DNA"/>
</dbReference>
<dbReference type="GO" id="GO:0044780">
    <property type="term" value="P:bacterial-type flagellum assembly"/>
    <property type="evidence" value="ECO:0007669"/>
    <property type="project" value="InterPro"/>
</dbReference>
<dbReference type="InterPro" id="IPR003713">
    <property type="entry name" value="FliS"/>
</dbReference>
<evidence type="ECO:0000256" key="2">
    <source>
        <dbReference type="ARBA" id="ARBA00008787"/>
    </source>
</evidence>
<dbReference type="SUPFAM" id="SSF101116">
    <property type="entry name" value="Flagellar export chaperone FliS"/>
    <property type="match status" value="1"/>
</dbReference>
<evidence type="ECO:0000256" key="6">
    <source>
        <dbReference type="PIRNR" id="PIRNR039090"/>
    </source>
</evidence>
<evidence type="ECO:0000256" key="5">
    <source>
        <dbReference type="ARBA" id="ARBA00023186"/>
    </source>
</evidence>
<dbReference type="Proteomes" id="UP001320119">
    <property type="component" value="Chromosome"/>
</dbReference>
<comment type="similarity">
    <text evidence="2 6">Belongs to the FliS family.</text>
</comment>
<dbReference type="RefSeq" id="WP_236984085.1">
    <property type="nucleotide sequence ID" value="NZ_AP023086.1"/>
</dbReference>
<sequence length="134" mass="14665">MAVAQTKAALVMQEQAEQLTSHQVISLLMDGAIERASGLIMAIHAGNDENRDILNAKLKAIINGLRQSLDFELGGAVAQNLASLYEYMIERLTVTEADQEQLLEAVTESRRLISEVKSGWDNMDLRVPDLAQGA</sequence>
<keyword evidence="3 6" id="KW-0963">Cytoplasm</keyword>
<dbReference type="Gene3D" id="1.20.120.340">
    <property type="entry name" value="Flagellar protein FliS"/>
    <property type="match status" value="1"/>
</dbReference>
<keyword evidence="7" id="KW-0969">Cilium</keyword>
<dbReference type="InterPro" id="IPR036584">
    <property type="entry name" value="FliS_sf"/>
</dbReference>
<comment type="subcellular location">
    <subcellularLocation>
        <location evidence="1 6">Cytoplasm</location>
        <location evidence="1 6">Cytosol</location>
    </subcellularLocation>
</comment>
<dbReference type="AlphaFoldDB" id="A0AAN1WKE4"/>
<dbReference type="PANTHER" id="PTHR34773">
    <property type="entry name" value="FLAGELLAR SECRETION CHAPERONE FLIS"/>
    <property type="match status" value="1"/>
</dbReference>
<keyword evidence="7" id="KW-0966">Cell projection</keyword>
<reference evidence="7 8" key="1">
    <citation type="journal article" date="2022" name="IScience">
        <title>An ultrasensitive nanofiber-based assay for enzymatic hydrolysis and deep-sea microbial degradation of cellulose.</title>
        <authorList>
            <person name="Tsudome M."/>
            <person name="Tachioka M."/>
            <person name="Miyazaki M."/>
            <person name="Uchimura K."/>
            <person name="Tsuda M."/>
            <person name="Takaki Y."/>
            <person name="Deguchi S."/>
        </authorList>
    </citation>
    <scope>NUCLEOTIDE SEQUENCE [LARGE SCALE GENOMIC DNA]</scope>
    <source>
        <strain evidence="7 8">GE09</strain>
    </source>
</reference>
<evidence type="ECO:0000313" key="7">
    <source>
        <dbReference type="EMBL" id="BCD99132.1"/>
    </source>
</evidence>
<keyword evidence="7" id="KW-0282">Flagellum</keyword>
<dbReference type="Pfam" id="PF02561">
    <property type="entry name" value="FliS"/>
    <property type="match status" value="1"/>
</dbReference>
<evidence type="ECO:0000256" key="4">
    <source>
        <dbReference type="ARBA" id="ARBA00022795"/>
    </source>
</evidence>
<name>A0AAN1WKE4_9GAMM</name>
<keyword evidence="5" id="KW-0143">Chaperone</keyword>
<keyword evidence="4 6" id="KW-1005">Bacterial flagellum biogenesis</keyword>
<organism evidence="7 8">
    <name type="scientific">Marinagarivorans cellulosilyticus</name>
    <dbReference type="NCBI Taxonomy" id="2721545"/>
    <lineage>
        <taxon>Bacteria</taxon>
        <taxon>Pseudomonadati</taxon>
        <taxon>Pseudomonadota</taxon>
        <taxon>Gammaproteobacteria</taxon>
        <taxon>Cellvibrionales</taxon>
        <taxon>Cellvibrionaceae</taxon>
        <taxon>Marinagarivorans</taxon>
    </lineage>
</organism>
<protein>
    <recommendedName>
        <fullName evidence="6">Flagellar secretion chaperone FliS</fullName>
    </recommendedName>
</protein>
<dbReference type="PANTHER" id="PTHR34773:SF1">
    <property type="entry name" value="FLAGELLAR SECRETION CHAPERONE FLIS"/>
    <property type="match status" value="1"/>
</dbReference>
<proteinExistence type="inferred from homology"/>
<accession>A0AAN1WKE4</accession>
<gene>
    <name evidence="7" type="ORF">MARGE09_P3333</name>
</gene>
<dbReference type="GO" id="GO:0071973">
    <property type="term" value="P:bacterial-type flagellum-dependent cell motility"/>
    <property type="evidence" value="ECO:0007669"/>
    <property type="project" value="TreeGrafter"/>
</dbReference>
<evidence type="ECO:0000256" key="1">
    <source>
        <dbReference type="ARBA" id="ARBA00004514"/>
    </source>
</evidence>
<evidence type="ECO:0000256" key="3">
    <source>
        <dbReference type="ARBA" id="ARBA00022490"/>
    </source>
</evidence>
<keyword evidence="8" id="KW-1185">Reference proteome</keyword>
<dbReference type="KEGG" id="marq:MARGE09_P3333"/>